<name>A0A1I6DD73_9FIRM</name>
<protein>
    <submittedName>
        <fullName evidence="2">Copper amine oxidase N-terminal domain-containing protein</fullName>
    </submittedName>
</protein>
<accession>A0A1I6DD73</accession>
<dbReference type="Pfam" id="PF07833">
    <property type="entry name" value="Cu_amine_oxidN1"/>
    <property type="match status" value="1"/>
</dbReference>
<dbReference type="STRING" id="39060.SAMN05660706_10927"/>
<feature type="domain" description="Copper amine oxidase-like N-terminal" evidence="1">
    <location>
        <begin position="3"/>
        <end position="98"/>
    </location>
</feature>
<proteinExistence type="predicted"/>
<evidence type="ECO:0000313" key="3">
    <source>
        <dbReference type="Proteomes" id="UP000199584"/>
    </source>
</evidence>
<dbReference type="InterPro" id="IPR036582">
    <property type="entry name" value="Mao_N_sf"/>
</dbReference>
<dbReference type="AlphaFoldDB" id="A0A1I6DD73"/>
<reference evidence="3" key="1">
    <citation type="submission" date="2016-10" db="EMBL/GenBank/DDBJ databases">
        <authorList>
            <person name="Varghese N."/>
            <person name="Submissions S."/>
        </authorList>
    </citation>
    <scope>NUCLEOTIDE SEQUENCE [LARGE SCALE GENOMIC DNA]</scope>
    <source>
        <strain evidence="3">DSM 3669</strain>
    </source>
</reference>
<dbReference type="SUPFAM" id="SSF55383">
    <property type="entry name" value="Copper amine oxidase, domain N"/>
    <property type="match status" value="1"/>
</dbReference>
<evidence type="ECO:0000313" key="2">
    <source>
        <dbReference type="EMBL" id="SFR03430.1"/>
    </source>
</evidence>
<gene>
    <name evidence="2" type="ORF">SAMN05660706_10927</name>
</gene>
<organism evidence="2 3">
    <name type="scientific">Desulfoscipio geothermicus DSM 3669</name>
    <dbReference type="NCBI Taxonomy" id="1121426"/>
    <lineage>
        <taxon>Bacteria</taxon>
        <taxon>Bacillati</taxon>
        <taxon>Bacillota</taxon>
        <taxon>Clostridia</taxon>
        <taxon>Eubacteriales</taxon>
        <taxon>Desulfallaceae</taxon>
        <taxon>Desulfoscipio</taxon>
    </lineage>
</organism>
<dbReference type="InterPro" id="IPR012854">
    <property type="entry name" value="Cu_amine_oxidase-like_N"/>
</dbReference>
<dbReference type="Gene3D" id="3.30.457.10">
    <property type="entry name" value="Copper amine oxidase-like, N-terminal domain"/>
    <property type="match status" value="1"/>
</dbReference>
<dbReference type="Proteomes" id="UP000199584">
    <property type="component" value="Unassembled WGS sequence"/>
</dbReference>
<sequence>MPSAPVKQDGRSFAPADALAEGLEVTLTKAGKIITLTGPDTSVQLTVGEPMIKINNQEQKIDAAPFTAGGVDFLPIRRVAEAFGAEVSWDAEKQQVSIGLVK</sequence>
<evidence type="ECO:0000259" key="1">
    <source>
        <dbReference type="Pfam" id="PF07833"/>
    </source>
</evidence>
<dbReference type="EMBL" id="FOYM01000009">
    <property type="protein sequence ID" value="SFR03430.1"/>
    <property type="molecule type" value="Genomic_DNA"/>
</dbReference>
<keyword evidence="3" id="KW-1185">Reference proteome</keyword>